<keyword evidence="2" id="KW-1185">Reference proteome</keyword>
<evidence type="ECO:0000313" key="2">
    <source>
        <dbReference type="Proteomes" id="UP000217790"/>
    </source>
</evidence>
<dbReference type="OrthoDB" id="10507245at2759"/>
<dbReference type="AlphaFoldDB" id="A0A2H3D6N4"/>
<protein>
    <submittedName>
        <fullName evidence="1">Uncharacterized protein</fullName>
    </submittedName>
</protein>
<reference evidence="2" key="1">
    <citation type="journal article" date="2017" name="Nat. Ecol. Evol.">
        <title>Genome expansion and lineage-specific genetic innovations in the forest pathogenic fungi Armillaria.</title>
        <authorList>
            <person name="Sipos G."/>
            <person name="Prasanna A.N."/>
            <person name="Walter M.C."/>
            <person name="O'Connor E."/>
            <person name="Balint B."/>
            <person name="Krizsan K."/>
            <person name="Kiss B."/>
            <person name="Hess J."/>
            <person name="Varga T."/>
            <person name="Slot J."/>
            <person name="Riley R."/>
            <person name="Boka B."/>
            <person name="Rigling D."/>
            <person name="Barry K."/>
            <person name="Lee J."/>
            <person name="Mihaltcheva S."/>
            <person name="LaButti K."/>
            <person name="Lipzen A."/>
            <person name="Waldron R."/>
            <person name="Moloney N.M."/>
            <person name="Sperisen C."/>
            <person name="Kredics L."/>
            <person name="Vagvoelgyi C."/>
            <person name="Patrignani A."/>
            <person name="Fitzpatrick D."/>
            <person name="Nagy I."/>
            <person name="Doyle S."/>
            <person name="Anderson J.B."/>
            <person name="Grigoriev I.V."/>
            <person name="Gueldener U."/>
            <person name="Muensterkoetter M."/>
            <person name="Nagy L.G."/>
        </authorList>
    </citation>
    <scope>NUCLEOTIDE SEQUENCE [LARGE SCALE GENOMIC DNA]</scope>
    <source>
        <strain evidence="2">Ar21-2</strain>
    </source>
</reference>
<accession>A0A2H3D6N4</accession>
<gene>
    <name evidence="1" type="ORF">ARMGADRAFT_1086658</name>
</gene>
<dbReference type="Proteomes" id="UP000217790">
    <property type="component" value="Unassembled WGS sequence"/>
</dbReference>
<name>A0A2H3D6N4_ARMGA</name>
<evidence type="ECO:0000313" key="1">
    <source>
        <dbReference type="EMBL" id="PBK86478.1"/>
    </source>
</evidence>
<sequence length="261" mass="29301">MAVYEYVNDNKRKTQVILCSHTPLNILLSFHSTVPMNFVSHDCMVSLYLRATFNLGVNYKRPDTRLLAVAGCQKYADHGWLPVTAANTEENTDHREEESWVSNCYCWVIPLLLECDPAGTTHSIASHMWKLLYIGSDQGWSSQYSLFKPEMDKPSYCISKTVENKLTESHFIHSYIDFPSFVQDFLDSDTVPLRIPADPIVLSSVSPSDGIDVVQCFSSRSSLIEESPQTVAASSAKDELDIPMCLDKIKYVATSILSANQ</sequence>
<proteinExistence type="predicted"/>
<dbReference type="STRING" id="47427.A0A2H3D6N4"/>
<organism evidence="1 2">
    <name type="scientific">Armillaria gallica</name>
    <name type="common">Bulbous honey fungus</name>
    <name type="synonym">Armillaria bulbosa</name>
    <dbReference type="NCBI Taxonomy" id="47427"/>
    <lineage>
        <taxon>Eukaryota</taxon>
        <taxon>Fungi</taxon>
        <taxon>Dikarya</taxon>
        <taxon>Basidiomycota</taxon>
        <taxon>Agaricomycotina</taxon>
        <taxon>Agaricomycetes</taxon>
        <taxon>Agaricomycetidae</taxon>
        <taxon>Agaricales</taxon>
        <taxon>Marasmiineae</taxon>
        <taxon>Physalacriaceae</taxon>
        <taxon>Armillaria</taxon>
    </lineage>
</organism>
<dbReference type="InParanoid" id="A0A2H3D6N4"/>
<dbReference type="EMBL" id="KZ293684">
    <property type="protein sequence ID" value="PBK86478.1"/>
    <property type="molecule type" value="Genomic_DNA"/>
</dbReference>